<organism evidence="2 3">
    <name type="scientific">Burkholderia pseudomultivorans</name>
    <dbReference type="NCBI Taxonomy" id="1207504"/>
    <lineage>
        <taxon>Bacteria</taxon>
        <taxon>Pseudomonadati</taxon>
        <taxon>Pseudomonadota</taxon>
        <taxon>Betaproteobacteria</taxon>
        <taxon>Burkholderiales</taxon>
        <taxon>Burkholderiaceae</taxon>
        <taxon>Burkholderia</taxon>
        <taxon>Burkholderia cepacia complex</taxon>
    </lineage>
</organism>
<reference evidence="2 3" key="1">
    <citation type="submission" date="2015-11" db="EMBL/GenBank/DDBJ databases">
        <title>Expanding the genomic diversity of Burkholderia species for the development of highly accurate diagnostics.</title>
        <authorList>
            <person name="Sahl J."/>
            <person name="Keim P."/>
            <person name="Wagner D."/>
        </authorList>
    </citation>
    <scope>NUCLEOTIDE SEQUENCE [LARGE SCALE GENOMIC DNA]</scope>
    <source>
        <strain evidence="2 3">MSMB574WGS</strain>
    </source>
</reference>
<proteinExistence type="predicted"/>
<evidence type="ECO:0000256" key="1">
    <source>
        <dbReference type="SAM" id="MobiDB-lite"/>
    </source>
</evidence>
<accession>A0A132EUA1</accession>
<gene>
    <name evidence="2" type="ORF">WT57_28015</name>
</gene>
<dbReference type="AlphaFoldDB" id="A0A132EUA1"/>
<name>A0A132EUA1_9BURK</name>
<evidence type="ECO:0008006" key="4">
    <source>
        <dbReference type="Google" id="ProtNLM"/>
    </source>
</evidence>
<evidence type="ECO:0000313" key="2">
    <source>
        <dbReference type="EMBL" id="KWF59839.1"/>
    </source>
</evidence>
<dbReference type="NCBIfam" id="TIGR04474">
    <property type="entry name" value="tcm_partner"/>
    <property type="match status" value="1"/>
</dbReference>
<comment type="caution">
    <text evidence="2">The sequence shown here is derived from an EMBL/GenBank/DDBJ whole genome shotgun (WGS) entry which is preliminary data.</text>
</comment>
<protein>
    <recommendedName>
        <fullName evidence="4">Three-Cys-motif partner protein TcmP</fullName>
    </recommendedName>
</protein>
<sequence length="389" mass="43775">MVKHALLKNYLEKLVLIIGMSARSKGRVEICYVDCFAGPWGSEDEKLEGTSISLSLKTLAACKEKLASLGVDARMRALFIERDRAAFQRLSKYLSNDAPNSVEAVPLEGDFVNLRADILNWAGEDAFTFFFIDPKGWTPIVIDVLRPLLQRPRSEFLINFIYEFINRTASIAQFRDDMRRLLGKEVEVEGKTPEERELALVGAYREALKTCVPFARPPFNARTAYVTVMHPQRERTKYHLVYLSCHPKGIVEFMNISQAVDIVQARVRLVTRLAEQVAKSGTMDMFLEHAVTEVDGVRSSPEEVDRFWIDYLGKGNKRIDQAAFADILETTNWLPRELQASLARLIKSGAVVNLDAIGKKRSAKPLHFEGAGETLSMTQEVSDGSREGS</sequence>
<dbReference type="RefSeq" id="WP_060300098.1">
    <property type="nucleotide sequence ID" value="NZ_LPJX01000061.1"/>
</dbReference>
<evidence type="ECO:0000313" key="3">
    <source>
        <dbReference type="Proteomes" id="UP000061512"/>
    </source>
</evidence>
<dbReference type="InterPro" id="IPR031009">
    <property type="entry name" value="Tcm_partner"/>
</dbReference>
<feature type="region of interest" description="Disordered" evidence="1">
    <location>
        <begin position="368"/>
        <end position="389"/>
    </location>
</feature>
<dbReference type="EMBL" id="LPJX01000061">
    <property type="protein sequence ID" value="KWF59839.1"/>
    <property type="molecule type" value="Genomic_DNA"/>
</dbReference>
<dbReference type="Proteomes" id="UP000061512">
    <property type="component" value="Unassembled WGS sequence"/>
</dbReference>